<gene>
    <name evidence="1" type="ORF">CSA56_11255</name>
</gene>
<dbReference type="Proteomes" id="UP000230821">
    <property type="component" value="Unassembled WGS sequence"/>
</dbReference>
<evidence type="ECO:0000313" key="1">
    <source>
        <dbReference type="EMBL" id="PIE33680.1"/>
    </source>
</evidence>
<protein>
    <submittedName>
        <fullName evidence="1">Uncharacterized protein</fullName>
    </submittedName>
</protein>
<comment type="caution">
    <text evidence="1">The sequence shown here is derived from an EMBL/GenBank/DDBJ whole genome shotgun (WGS) entry which is preliminary data.</text>
</comment>
<accession>A0A2G6KE62</accession>
<evidence type="ECO:0000313" key="2">
    <source>
        <dbReference type="Proteomes" id="UP000230821"/>
    </source>
</evidence>
<sequence length="79" mass="9081">MYVELENFETGWYGVSLGLKKEEIDGLIEQLMNLKTHLGQHFHLTSYYKGEGGIGNIEFYVQEEYDDNMTIMGEAITPT</sequence>
<organism evidence="1 2">
    <name type="scientific">candidate division KSB3 bacterium</name>
    <dbReference type="NCBI Taxonomy" id="2044937"/>
    <lineage>
        <taxon>Bacteria</taxon>
        <taxon>candidate division KSB3</taxon>
    </lineage>
</organism>
<name>A0A2G6KE62_9BACT</name>
<proteinExistence type="predicted"/>
<dbReference type="AlphaFoldDB" id="A0A2G6KE62"/>
<dbReference type="EMBL" id="PDSK01000096">
    <property type="protein sequence ID" value="PIE33680.1"/>
    <property type="molecule type" value="Genomic_DNA"/>
</dbReference>
<reference evidence="1 2" key="1">
    <citation type="submission" date="2017-10" db="EMBL/GenBank/DDBJ databases">
        <title>Novel microbial diversity and functional potential in the marine mammal oral microbiome.</title>
        <authorList>
            <person name="Dudek N.K."/>
            <person name="Sun C.L."/>
            <person name="Burstein D."/>
            <person name="Kantor R.S."/>
            <person name="Aliaga Goltsman D.S."/>
            <person name="Bik E.M."/>
            <person name="Thomas B.C."/>
            <person name="Banfield J.F."/>
            <person name="Relman D.A."/>
        </authorList>
    </citation>
    <scope>NUCLEOTIDE SEQUENCE [LARGE SCALE GENOMIC DNA]</scope>
    <source>
        <strain evidence="1">DOLJORAL78_47_16</strain>
    </source>
</reference>